<gene>
    <name evidence="2" type="ordered locus">Psyc_1013</name>
</gene>
<evidence type="ECO:0000259" key="1">
    <source>
        <dbReference type="Pfam" id="PF24243"/>
    </source>
</evidence>
<feature type="domain" description="Minor tail protein gp31 C-terminal" evidence="1">
    <location>
        <begin position="99"/>
        <end position="122"/>
    </location>
</feature>
<reference evidence="2 3" key="1">
    <citation type="journal article" date="2010" name="Appl. Environ. Microbiol.">
        <title>The genome sequence of Psychrobacter arcticus 273-4, a psychroactive Siberian permafrost bacterium, reveals mechanisms for adaptation to low-temperature growth.</title>
        <authorList>
            <person name="Ayala-del-Rio H.L."/>
            <person name="Chain P.S."/>
            <person name="Grzymski J.J."/>
            <person name="Ponder M.A."/>
            <person name="Ivanova N."/>
            <person name="Bergholz P.W."/>
            <person name="Di Bartolo G."/>
            <person name="Hauser L."/>
            <person name="Land M."/>
            <person name="Bakermans C."/>
            <person name="Rodrigues D."/>
            <person name="Klappenbach J."/>
            <person name="Zarka D."/>
            <person name="Larimer F."/>
            <person name="Richardson P."/>
            <person name="Murray A."/>
            <person name="Thomashow M."/>
            <person name="Tiedje J.M."/>
        </authorList>
    </citation>
    <scope>NUCLEOTIDE SEQUENCE [LARGE SCALE GENOMIC DNA]</scope>
    <source>
        <strain evidence="3">DSM 17307 / VKM B-2377 / 273-4</strain>
    </source>
</reference>
<dbReference type="RefSeq" id="WP_011280288.1">
    <property type="nucleotide sequence ID" value="NC_007204.1"/>
</dbReference>
<dbReference type="EMBL" id="CP000082">
    <property type="protein sequence ID" value="AAZ18866.1"/>
    <property type="molecule type" value="Genomic_DNA"/>
</dbReference>
<dbReference type="Proteomes" id="UP000000546">
    <property type="component" value="Chromosome"/>
</dbReference>
<organism evidence="2 3">
    <name type="scientific">Psychrobacter arcticus (strain DSM 17307 / VKM B-2377 / 273-4)</name>
    <dbReference type="NCBI Taxonomy" id="259536"/>
    <lineage>
        <taxon>Bacteria</taxon>
        <taxon>Pseudomonadati</taxon>
        <taxon>Pseudomonadota</taxon>
        <taxon>Gammaproteobacteria</taxon>
        <taxon>Moraxellales</taxon>
        <taxon>Moraxellaceae</taxon>
        <taxon>Psychrobacter</taxon>
    </lineage>
</organism>
<evidence type="ECO:0000313" key="2">
    <source>
        <dbReference type="EMBL" id="AAZ18866.1"/>
    </source>
</evidence>
<dbReference type="KEGG" id="par:Psyc_1013"/>
<evidence type="ECO:0000313" key="3">
    <source>
        <dbReference type="Proteomes" id="UP000000546"/>
    </source>
</evidence>
<dbReference type="STRING" id="259536.Psyc_1013"/>
<name>Q4FSZ2_PSYA2</name>
<dbReference type="HOGENOM" id="CLU_2001994_0_0_6"/>
<proteinExistence type="predicted"/>
<dbReference type="AlphaFoldDB" id="Q4FSZ2"/>
<accession>Q4FSZ2</accession>
<dbReference type="Pfam" id="PF24243">
    <property type="entry name" value="Phage_tail_C"/>
    <property type="match status" value="1"/>
</dbReference>
<protein>
    <recommendedName>
        <fullName evidence="1">Minor tail protein gp31 C-terminal domain-containing protein</fullName>
    </recommendedName>
</protein>
<sequence>MSLLVLTNSTTSININPPETVVLKVGLTPAGAKGDPGDAGPPGIQGDPVPITTILGQSTTEAVSQKLLTDELSTTNGKVTTLEGVSGKFKNVLDNAVISIWIGTQAELDAIAVKDAAVMYMVKA</sequence>
<keyword evidence="3" id="KW-1185">Reference proteome</keyword>
<dbReference type="InterPro" id="IPR056923">
    <property type="entry name" value="Minor_tail_gp31_C"/>
</dbReference>